<organism evidence="1 2">
    <name type="scientific">Acinetobacter shaoyimingii</name>
    <dbReference type="NCBI Taxonomy" id="2715164"/>
    <lineage>
        <taxon>Bacteria</taxon>
        <taxon>Pseudomonadati</taxon>
        <taxon>Pseudomonadota</taxon>
        <taxon>Gammaproteobacteria</taxon>
        <taxon>Moraxellales</taxon>
        <taxon>Moraxellaceae</taxon>
        <taxon>Acinetobacter</taxon>
    </lineage>
</organism>
<gene>
    <name evidence="1" type="ORF">G8E00_16205</name>
</gene>
<accession>A0A6G8RZU8</accession>
<protein>
    <recommendedName>
        <fullName evidence="3">DUF4209 domain-containing protein</fullName>
    </recommendedName>
</protein>
<evidence type="ECO:0000313" key="1">
    <source>
        <dbReference type="EMBL" id="QIO07370.1"/>
    </source>
</evidence>
<reference evidence="1 2" key="1">
    <citation type="submission" date="2020-03" db="EMBL/GenBank/DDBJ databases">
        <authorList>
            <person name="Zhu W."/>
        </authorList>
    </citation>
    <scope>NUCLEOTIDE SEQUENCE [LARGE SCALE GENOMIC DNA]</scope>
    <source>
        <strain evidence="1 2">323-1</strain>
    </source>
</reference>
<proteinExistence type="predicted"/>
<evidence type="ECO:0000313" key="2">
    <source>
        <dbReference type="Proteomes" id="UP000502297"/>
    </source>
</evidence>
<evidence type="ECO:0008006" key="3">
    <source>
        <dbReference type="Google" id="ProtNLM"/>
    </source>
</evidence>
<dbReference type="KEGG" id="asha:G8E00_16205"/>
<name>A0A6G8RZU8_9GAMM</name>
<dbReference type="Proteomes" id="UP000502297">
    <property type="component" value="Chromosome"/>
</dbReference>
<dbReference type="EMBL" id="CP049801">
    <property type="protein sequence ID" value="QIO07370.1"/>
    <property type="molecule type" value="Genomic_DNA"/>
</dbReference>
<dbReference type="RefSeq" id="WP_166226305.1">
    <property type="nucleotide sequence ID" value="NZ_CP049801.1"/>
</dbReference>
<sequence>MKSFQKKEPNNQSEFYKGIQKIALGVYVIGHKLSQVILPIATEIQDLLKNIDPEKFTHFIERIEKLQKFEPYLTKLFHDLKNNENFSHAHETISLACLIQLIYENEQHPDDVHIFDVIKTAYFKDLFFSQFSNIQLGENFSQREAVLKEAFQLYELGFYAGCLTLLYAQLEGILTDYLFEKKMLIKSKNEDIYMGPYIQHTKITPYKVIKGMKEKLLIAKHMDPYFVKLDAYKIDSTYPMNNDRNAILHGAILDRFTQERCFILFIWVNSIFNFLQSERSVDS</sequence>
<keyword evidence="2" id="KW-1185">Reference proteome</keyword>
<dbReference type="AlphaFoldDB" id="A0A6G8RZU8"/>